<feature type="region of interest" description="Disordered" evidence="1">
    <location>
        <begin position="82"/>
        <end position="121"/>
    </location>
</feature>
<name>A0A182TB59_9DIPT</name>
<dbReference type="Proteomes" id="UP000075901">
    <property type="component" value="Unassembled WGS sequence"/>
</dbReference>
<dbReference type="EnsemblMetazoa" id="AMAM023316-RA">
    <property type="protein sequence ID" value="AMAM023316-PA"/>
    <property type="gene ID" value="AMAM023316"/>
</dbReference>
<proteinExistence type="predicted"/>
<organism evidence="2 3">
    <name type="scientific">Anopheles maculatus</name>
    <dbReference type="NCBI Taxonomy" id="74869"/>
    <lineage>
        <taxon>Eukaryota</taxon>
        <taxon>Metazoa</taxon>
        <taxon>Ecdysozoa</taxon>
        <taxon>Arthropoda</taxon>
        <taxon>Hexapoda</taxon>
        <taxon>Insecta</taxon>
        <taxon>Pterygota</taxon>
        <taxon>Neoptera</taxon>
        <taxon>Endopterygota</taxon>
        <taxon>Diptera</taxon>
        <taxon>Nematocera</taxon>
        <taxon>Culicoidea</taxon>
        <taxon>Culicidae</taxon>
        <taxon>Anophelinae</taxon>
        <taxon>Anopheles</taxon>
        <taxon>Anopheles maculatus group</taxon>
    </lineage>
</organism>
<reference evidence="2" key="2">
    <citation type="submission" date="2020-05" db="UniProtKB">
        <authorList>
            <consortium name="EnsemblMetazoa"/>
        </authorList>
    </citation>
    <scope>IDENTIFICATION</scope>
    <source>
        <strain evidence="2">maculatus3</strain>
    </source>
</reference>
<reference evidence="3" key="1">
    <citation type="submission" date="2013-09" db="EMBL/GenBank/DDBJ databases">
        <title>The Genome Sequence of Anopheles maculatus species B.</title>
        <authorList>
            <consortium name="The Broad Institute Genomics Platform"/>
            <person name="Neafsey D.E."/>
            <person name="Besansky N."/>
            <person name="Howell P."/>
            <person name="Walton C."/>
            <person name="Young S.K."/>
            <person name="Zeng Q."/>
            <person name="Gargeya S."/>
            <person name="Fitzgerald M."/>
            <person name="Haas B."/>
            <person name="Abouelleil A."/>
            <person name="Allen A.W."/>
            <person name="Alvarado L."/>
            <person name="Arachchi H.M."/>
            <person name="Berlin A.M."/>
            <person name="Chapman S.B."/>
            <person name="Gainer-Dewar J."/>
            <person name="Goldberg J."/>
            <person name="Griggs A."/>
            <person name="Gujja S."/>
            <person name="Hansen M."/>
            <person name="Howarth C."/>
            <person name="Imamovic A."/>
            <person name="Ireland A."/>
            <person name="Larimer J."/>
            <person name="McCowan C."/>
            <person name="Murphy C."/>
            <person name="Pearson M."/>
            <person name="Poon T.W."/>
            <person name="Priest M."/>
            <person name="Roberts A."/>
            <person name="Saif S."/>
            <person name="Shea T."/>
            <person name="Sisk P."/>
            <person name="Sykes S."/>
            <person name="Wortman J."/>
            <person name="Nusbaum C."/>
            <person name="Birren B."/>
        </authorList>
    </citation>
    <scope>NUCLEOTIDE SEQUENCE [LARGE SCALE GENOMIC DNA]</scope>
    <source>
        <strain evidence="3">maculatus3</strain>
    </source>
</reference>
<dbReference type="AlphaFoldDB" id="A0A182TB59"/>
<feature type="region of interest" description="Disordered" evidence="1">
    <location>
        <begin position="27"/>
        <end position="68"/>
    </location>
</feature>
<evidence type="ECO:0000256" key="1">
    <source>
        <dbReference type="SAM" id="MobiDB-lite"/>
    </source>
</evidence>
<feature type="compositionally biased region" description="Polar residues" evidence="1">
    <location>
        <begin position="28"/>
        <end position="37"/>
    </location>
</feature>
<evidence type="ECO:0000313" key="3">
    <source>
        <dbReference type="Proteomes" id="UP000075901"/>
    </source>
</evidence>
<feature type="compositionally biased region" description="Basic and acidic residues" evidence="1">
    <location>
        <begin position="42"/>
        <end position="54"/>
    </location>
</feature>
<sequence length="263" mass="29042">MNGSKSKSSKTSDSLTAEKLQRIIKNVRNASNILNASDDTDGGSHKKFDSDADSRYSSTAQLKISHRKLTAHEIDKLMKSLPTTRSSSGHHQPPASSTSSDSAQQQVEQQQEATGPSISPDRLLHAESDISFTTAHSTLELPADVEDNLAYSGESLLSFSDDDQHSCCSVPAANRVPSVTLFAFRSIELTASDEYDESYGETSRSDVDRPIMQVKVRPLAASHSIRCSLHQQQHQQSDDELPPLIDFRQIERNTKASWRSKQR</sequence>
<feature type="region of interest" description="Disordered" evidence="1">
    <location>
        <begin position="227"/>
        <end position="263"/>
    </location>
</feature>
<dbReference type="VEuPathDB" id="VectorBase:AMAM023316"/>
<feature type="compositionally biased region" description="Low complexity" evidence="1">
    <location>
        <begin position="92"/>
        <end position="112"/>
    </location>
</feature>
<evidence type="ECO:0000313" key="2">
    <source>
        <dbReference type="EnsemblMetazoa" id="AMAM023316-PA"/>
    </source>
</evidence>
<keyword evidence="3" id="KW-1185">Reference proteome</keyword>
<accession>A0A182TB59</accession>
<protein>
    <submittedName>
        <fullName evidence="2">Uncharacterized protein</fullName>
    </submittedName>
</protein>